<dbReference type="SUPFAM" id="SSF55785">
    <property type="entry name" value="PYP-like sensor domain (PAS domain)"/>
    <property type="match status" value="1"/>
</dbReference>
<dbReference type="Gene3D" id="3.30.450.20">
    <property type="entry name" value="PAS domain"/>
    <property type="match status" value="1"/>
</dbReference>
<dbReference type="CDD" id="cd00130">
    <property type="entry name" value="PAS"/>
    <property type="match status" value="1"/>
</dbReference>
<dbReference type="EMBL" id="QBKS01000002">
    <property type="protein sequence ID" value="PTX54032.1"/>
    <property type="molecule type" value="Genomic_DNA"/>
</dbReference>
<dbReference type="GO" id="GO:0004673">
    <property type="term" value="F:protein histidine kinase activity"/>
    <property type="evidence" value="ECO:0007669"/>
    <property type="project" value="UniProtKB-EC"/>
</dbReference>
<dbReference type="InterPro" id="IPR013655">
    <property type="entry name" value="PAS_fold_3"/>
</dbReference>
<evidence type="ECO:0000256" key="5">
    <source>
        <dbReference type="ARBA" id="ARBA00022741"/>
    </source>
</evidence>
<accession>A0A2T6BDC3</accession>
<keyword evidence="7" id="KW-0067">ATP-binding</keyword>
<dbReference type="EC" id="2.7.13.3" evidence="2"/>
<keyword evidence="10" id="KW-1185">Reference proteome</keyword>
<dbReference type="Proteomes" id="UP000243978">
    <property type="component" value="Unassembled WGS sequence"/>
</dbReference>
<dbReference type="InterPro" id="IPR052162">
    <property type="entry name" value="Sensor_kinase/Photoreceptor"/>
</dbReference>
<keyword evidence="4" id="KW-0808">Transferase</keyword>
<name>A0A2T6BDC3_9RHOB</name>
<organism evidence="9 10">
    <name type="scientific">Litoreibacter ponti</name>
    <dbReference type="NCBI Taxonomy" id="1510457"/>
    <lineage>
        <taxon>Bacteria</taxon>
        <taxon>Pseudomonadati</taxon>
        <taxon>Pseudomonadota</taxon>
        <taxon>Alphaproteobacteria</taxon>
        <taxon>Rhodobacterales</taxon>
        <taxon>Roseobacteraceae</taxon>
        <taxon>Litoreibacter</taxon>
    </lineage>
</organism>
<evidence type="ECO:0000256" key="1">
    <source>
        <dbReference type="ARBA" id="ARBA00000085"/>
    </source>
</evidence>
<evidence type="ECO:0000256" key="7">
    <source>
        <dbReference type="ARBA" id="ARBA00022840"/>
    </source>
</evidence>
<evidence type="ECO:0000256" key="3">
    <source>
        <dbReference type="ARBA" id="ARBA00022553"/>
    </source>
</evidence>
<comment type="caution">
    <text evidence="9">The sequence shown here is derived from an EMBL/GenBank/DDBJ whole genome shotgun (WGS) entry which is preliminary data.</text>
</comment>
<sequence>MSVTFPTNPMRRTLRKVEDLSHRAQLALEAGSLATFEWNLAADTCIVDATLRQLFDLPEGEVTGAMVFDRVHPDDLSALRATIAATLAPRGADFDTSFRILRAGRTVWIGGRGRVVERDDDGRPLRMIGVNWDMTRAKQEEARRLDLTREMDHRVNNSYALMEALIAMGEMEYRRAEDFAAMLQTQIHALSDAHQLASDVLLHEQKNRAALPLEDVVGRALRRVPERLRRFDLAPGLAIRVQDVAALVMLLHHLRMGMLQSAPLVLRATPQIAGWSELTWACGAPMVPVGEPDFIVALCIEQLGGRLLHNGQAKAGQMLSFTFPVFDEGAVMPDAAQIAQHAMPVAQYF</sequence>
<dbReference type="Pfam" id="PF07536">
    <property type="entry name" value="HWE_HK"/>
    <property type="match status" value="1"/>
</dbReference>
<dbReference type="PANTHER" id="PTHR43304">
    <property type="entry name" value="PHYTOCHROME-LIKE PROTEIN CPH1"/>
    <property type="match status" value="1"/>
</dbReference>
<dbReference type="AlphaFoldDB" id="A0A2T6BDC3"/>
<evidence type="ECO:0000256" key="6">
    <source>
        <dbReference type="ARBA" id="ARBA00022777"/>
    </source>
</evidence>
<dbReference type="PANTHER" id="PTHR43304:SF1">
    <property type="entry name" value="PAC DOMAIN-CONTAINING PROTEIN"/>
    <property type="match status" value="1"/>
</dbReference>
<reference evidence="9 10" key="1">
    <citation type="submission" date="2018-04" db="EMBL/GenBank/DDBJ databases">
        <title>Genomic Encyclopedia of Archaeal and Bacterial Type Strains, Phase II (KMG-II): from individual species to whole genera.</title>
        <authorList>
            <person name="Goeker M."/>
        </authorList>
    </citation>
    <scope>NUCLEOTIDE SEQUENCE [LARGE SCALE GENOMIC DNA]</scope>
    <source>
        <strain evidence="9 10">DSM 100977</strain>
    </source>
</reference>
<keyword evidence="6 9" id="KW-0418">Kinase</keyword>
<evidence type="ECO:0000256" key="4">
    <source>
        <dbReference type="ARBA" id="ARBA00022679"/>
    </source>
</evidence>
<protein>
    <recommendedName>
        <fullName evidence="2">histidine kinase</fullName>
        <ecNumber evidence="2">2.7.13.3</ecNumber>
    </recommendedName>
</protein>
<dbReference type="RefSeq" id="WP_107846402.1">
    <property type="nucleotide sequence ID" value="NZ_QBKS01000002.1"/>
</dbReference>
<comment type="catalytic activity">
    <reaction evidence="1">
        <text>ATP + protein L-histidine = ADP + protein N-phospho-L-histidine.</text>
        <dbReference type="EC" id="2.7.13.3"/>
    </reaction>
</comment>
<feature type="domain" description="PAS" evidence="8">
    <location>
        <begin position="22"/>
        <end position="88"/>
    </location>
</feature>
<evidence type="ECO:0000313" key="10">
    <source>
        <dbReference type="Proteomes" id="UP000243978"/>
    </source>
</evidence>
<dbReference type="SMART" id="SM00091">
    <property type="entry name" value="PAS"/>
    <property type="match status" value="1"/>
</dbReference>
<evidence type="ECO:0000313" key="9">
    <source>
        <dbReference type="EMBL" id="PTX54032.1"/>
    </source>
</evidence>
<dbReference type="Pfam" id="PF08447">
    <property type="entry name" value="PAS_3"/>
    <property type="match status" value="1"/>
</dbReference>
<evidence type="ECO:0000259" key="8">
    <source>
        <dbReference type="SMART" id="SM00091"/>
    </source>
</evidence>
<proteinExistence type="predicted"/>
<keyword evidence="3" id="KW-0597">Phosphoprotein</keyword>
<evidence type="ECO:0000256" key="2">
    <source>
        <dbReference type="ARBA" id="ARBA00012438"/>
    </source>
</evidence>
<dbReference type="GO" id="GO:0005524">
    <property type="term" value="F:ATP binding"/>
    <property type="evidence" value="ECO:0007669"/>
    <property type="project" value="UniProtKB-KW"/>
</dbReference>
<gene>
    <name evidence="9" type="ORF">C8N43_2837</name>
</gene>
<dbReference type="InterPro" id="IPR035965">
    <property type="entry name" value="PAS-like_dom_sf"/>
</dbReference>
<keyword evidence="5" id="KW-0547">Nucleotide-binding</keyword>
<dbReference type="InterPro" id="IPR011102">
    <property type="entry name" value="Sig_transdc_His_kinase_HWE"/>
</dbReference>
<dbReference type="OrthoDB" id="9816309at2"/>
<dbReference type="InterPro" id="IPR000014">
    <property type="entry name" value="PAS"/>
</dbReference>